<evidence type="ECO:0000313" key="2">
    <source>
        <dbReference type="EMBL" id="QJA88973.1"/>
    </source>
</evidence>
<proteinExistence type="predicted"/>
<sequence>MNIDEAVRIDFWLEKISKADTFVEVVIYVTAIRKELFKLVEHPVEPKE</sequence>
<evidence type="ECO:0000313" key="1">
    <source>
        <dbReference type="EMBL" id="QJA75126.1"/>
    </source>
</evidence>
<name>A0A6M3L387_9ZZZZ</name>
<protein>
    <submittedName>
        <fullName evidence="2">Uncharacterized protein</fullName>
    </submittedName>
</protein>
<dbReference type="EMBL" id="MT142815">
    <property type="protein sequence ID" value="QJA88973.1"/>
    <property type="molecule type" value="Genomic_DNA"/>
</dbReference>
<reference evidence="2" key="1">
    <citation type="submission" date="2020-03" db="EMBL/GenBank/DDBJ databases">
        <title>The deep terrestrial virosphere.</title>
        <authorList>
            <person name="Holmfeldt K."/>
            <person name="Nilsson E."/>
            <person name="Simone D."/>
            <person name="Lopez-Fernandez M."/>
            <person name="Wu X."/>
            <person name="de Brujin I."/>
            <person name="Lundin D."/>
            <person name="Andersson A."/>
            <person name="Bertilsson S."/>
            <person name="Dopson M."/>
        </authorList>
    </citation>
    <scope>NUCLEOTIDE SEQUENCE</scope>
    <source>
        <strain evidence="1">MM415A01866</strain>
        <strain evidence="2">MM415B02635</strain>
    </source>
</reference>
<gene>
    <name evidence="1" type="ORF">MM415A01866_0012</name>
    <name evidence="2" type="ORF">MM415B02635_0012</name>
</gene>
<organism evidence="2">
    <name type="scientific">viral metagenome</name>
    <dbReference type="NCBI Taxonomy" id="1070528"/>
    <lineage>
        <taxon>unclassified sequences</taxon>
        <taxon>metagenomes</taxon>
        <taxon>organismal metagenomes</taxon>
    </lineage>
</organism>
<accession>A0A6M3L387</accession>
<dbReference type="AlphaFoldDB" id="A0A6M3L387"/>
<dbReference type="EMBL" id="MT142142">
    <property type="protein sequence ID" value="QJA75126.1"/>
    <property type="molecule type" value="Genomic_DNA"/>
</dbReference>